<dbReference type="AlphaFoldDB" id="A0A671QKD6"/>
<dbReference type="Gene3D" id="3.30.70.1820">
    <property type="entry name" value="L1 transposable element, RRM domain"/>
    <property type="match status" value="1"/>
</dbReference>
<evidence type="ECO:0000313" key="2">
    <source>
        <dbReference type="Ensembl" id="ENSSANP00000072327.1"/>
    </source>
</evidence>
<keyword evidence="1" id="KW-0175">Coiled coil</keyword>
<name>A0A671QKD6_9TELE</name>
<organism evidence="2 3">
    <name type="scientific">Sinocyclocheilus anshuiensis</name>
    <dbReference type="NCBI Taxonomy" id="1608454"/>
    <lineage>
        <taxon>Eukaryota</taxon>
        <taxon>Metazoa</taxon>
        <taxon>Chordata</taxon>
        <taxon>Craniata</taxon>
        <taxon>Vertebrata</taxon>
        <taxon>Euteleostomi</taxon>
        <taxon>Actinopterygii</taxon>
        <taxon>Neopterygii</taxon>
        <taxon>Teleostei</taxon>
        <taxon>Ostariophysi</taxon>
        <taxon>Cypriniformes</taxon>
        <taxon>Cyprinidae</taxon>
        <taxon>Cyprininae</taxon>
        <taxon>Sinocyclocheilus</taxon>
    </lineage>
</organism>
<dbReference type="Proteomes" id="UP000472260">
    <property type="component" value="Unassembled WGS sequence"/>
</dbReference>
<keyword evidence="3" id="KW-1185">Reference proteome</keyword>
<dbReference type="Ensembl" id="ENSSANT00000076893.1">
    <property type="protein sequence ID" value="ENSSANP00000072327.1"/>
    <property type="gene ID" value="ENSSANG00000036100.1"/>
</dbReference>
<evidence type="ECO:0008006" key="4">
    <source>
        <dbReference type="Google" id="ProtNLM"/>
    </source>
</evidence>
<proteinExistence type="predicted"/>
<feature type="coiled-coil region" evidence="1">
    <location>
        <begin position="12"/>
        <end position="81"/>
    </location>
</feature>
<reference evidence="2" key="1">
    <citation type="submission" date="2025-08" db="UniProtKB">
        <authorList>
            <consortium name="Ensembl"/>
        </authorList>
    </citation>
    <scope>IDENTIFICATION</scope>
</reference>
<protein>
    <recommendedName>
        <fullName evidence="4">L1 transposable element RRM domain-containing protein</fullName>
    </recommendedName>
</protein>
<sequence length="245" mass="27976">MDQRLGELSSTLSNLSSALTDMTARVEETEEAVQAHEGRIESLERLNAKMAAETALIQAKLEDLESRSRRHNIRIMGIKEKLENGKPSEFVSSLLPELLGHDNFDKPIQIDMAHRSARPAAGNRPRAIIARLHHLQVKELVLRLARQKAPLRFKGDSVQIYPDLTSGTMKKRQDFNDLRNKCKERNIRCSFKFPAKFIVTVGEETKAFEMSSDAEKFLMTTVPNWKSTREEQVRLPARHLNLMQC</sequence>
<evidence type="ECO:0000256" key="1">
    <source>
        <dbReference type="SAM" id="Coils"/>
    </source>
</evidence>
<dbReference type="InterPro" id="IPR004244">
    <property type="entry name" value="Transposase_22"/>
</dbReference>
<dbReference type="PANTHER" id="PTHR11505">
    <property type="entry name" value="L1 TRANSPOSABLE ELEMENT-RELATED"/>
    <property type="match status" value="1"/>
</dbReference>
<accession>A0A671QKD6</accession>
<reference evidence="2" key="2">
    <citation type="submission" date="2025-09" db="UniProtKB">
        <authorList>
            <consortium name="Ensembl"/>
        </authorList>
    </citation>
    <scope>IDENTIFICATION</scope>
</reference>
<evidence type="ECO:0000313" key="3">
    <source>
        <dbReference type="Proteomes" id="UP000472260"/>
    </source>
</evidence>